<evidence type="ECO:0000313" key="2">
    <source>
        <dbReference type="Proteomes" id="UP000095287"/>
    </source>
</evidence>
<name>A0A1I7ZG32_9BILA</name>
<keyword evidence="1" id="KW-1133">Transmembrane helix</keyword>
<accession>A0A1I7ZG32</accession>
<feature type="transmembrane region" description="Helical" evidence="1">
    <location>
        <begin position="33"/>
        <end position="55"/>
    </location>
</feature>
<protein>
    <submittedName>
        <fullName evidence="3">Transmembrane protein</fullName>
    </submittedName>
</protein>
<sequence>MATPQKATQTFHCSALEKYDILKKRHSLNTADMVYFILHAVVLLFLISFLAVSLVKANVKKHSDEMTLKEI</sequence>
<proteinExistence type="predicted"/>
<dbReference type="AlphaFoldDB" id="A0A1I7ZG32"/>
<dbReference type="WBParaSite" id="L893_g26093.t1">
    <property type="protein sequence ID" value="L893_g26093.t1"/>
    <property type="gene ID" value="L893_g26093"/>
</dbReference>
<reference evidence="3" key="1">
    <citation type="submission" date="2016-11" db="UniProtKB">
        <authorList>
            <consortium name="WormBaseParasite"/>
        </authorList>
    </citation>
    <scope>IDENTIFICATION</scope>
</reference>
<keyword evidence="2" id="KW-1185">Reference proteome</keyword>
<keyword evidence="1" id="KW-0472">Membrane</keyword>
<keyword evidence="1" id="KW-0812">Transmembrane</keyword>
<evidence type="ECO:0000313" key="3">
    <source>
        <dbReference type="WBParaSite" id="L893_g26093.t1"/>
    </source>
</evidence>
<organism evidence="2 3">
    <name type="scientific">Steinernema glaseri</name>
    <dbReference type="NCBI Taxonomy" id="37863"/>
    <lineage>
        <taxon>Eukaryota</taxon>
        <taxon>Metazoa</taxon>
        <taxon>Ecdysozoa</taxon>
        <taxon>Nematoda</taxon>
        <taxon>Chromadorea</taxon>
        <taxon>Rhabditida</taxon>
        <taxon>Tylenchina</taxon>
        <taxon>Panagrolaimomorpha</taxon>
        <taxon>Strongyloidoidea</taxon>
        <taxon>Steinernematidae</taxon>
        <taxon>Steinernema</taxon>
    </lineage>
</organism>
<dbReference type="Proteomes" id="UP000095287">
    <property type="component" value="Unplaced"/>
</dbReference>
<evidence type="ECO:0000256" key="1">
    <source>
        <dbReference type="SAM" id="Phobius"/>
    </source>
</evidence>